<accession>A0A4D9D530</accession>
<comment type="similarity">
    <text evidence="2">Belongs to the amino acid/polyamine transporter 2 family.</text>
</comment>
<name>A0A4D9D530_9STRA</name>
<reference evidence="11 12" key="1">
    <citation type="submission" date="2019-01" db="EMBL/GenBank/DDBJ databases">
        <title>Nuclear Genome Assembly of the Microalgal Biofuel strain Nannochloropsis salina CCMP1776.</title>
        <authorList>
            <person name="Hovde B."/>
        </authorList>
    </citation>
    <scope>NUCLEOTIDE SEQUENCE [LARGE SCALE GENOMIC DNA]</scope>
    <source>
        <strain evidence="11 12">CCMP1776</strain>
    </source>
</reference>
<evidence type="ECO:0000256" key="7">
    <source>
        <dbReference type="ARBA" id="ARBA00023136"/>
    </source>
</evidence>
<dbReference type="EMBL" id="SDOX01000011">
    <property type="protein sequence ID" value="TFJ85467.1"/>
    <property type="molecule type" value="Genomic_DNA"/>
</dbReference>
<dbReference type="GO" id="GO:0015179">
    <property type="term" value="F:L-amino acid transmembrane transporter activity"/>
    <property type="evidence" value="ECO:0007669"/>
    <property type="project" value="TreeGrafter"/>
</dbReference>
<evidence type="ECO:0000256" key="5">
    <source>
        <dbReference type="ARBA" id="ARBA00022970"/>
    </source>
</evidence>
<feature type="region of interest" description="Disordered" evidence="8">
    <location>
        <begin position="424"/>
        <end position="463"/>
    </location>
</feature>
<keyword evidence="4 9" id="KW-0812">Transmembrane</keyword>
<feature type="domain" description="Amino acid transporter transmembrane" evidence="10">
    <location>
        <begin position="46"/>
        <end position="544"/>
    </location>
</feature>
<keyword evidence="12" id="KW-1185">Reference proteome</keyword>
<feature type="transmembrane region" description="Helical" evidence="9">
    <location>
        <begin position="232"/>
        <end position="258"/>
    </location>
</feature>
<feature type="transmembrane region" description="Helical" evidence="9">
    <location>
        <begin position="188"/>
        <end position="212"/>
    </location>
</feature>
<dbReference type="InterPro" id="IPR013057">
    <property type="entry name" value="AA_transpt_TM"/>
</dbReference>
<feature type="region of interest" description="Disordered" evidence="8">
    <location>
        <begin position="1"/>
        <end position="26"/>
    </location>
</feature>
<evidence type="ECO:0000256" key="8">
    <source>
        <dbReference type="SAM" id="MobiDB-lite"/>
    </source>
</evidence>
<dbReference type="GO" id="GO:0016020">
    <property type="term" value="C:membrane"/>
    <property type="evidence" value="ECO:0007669"/>
    <property type="project" value="UniProtKB-SubCell"/>
</dbReference>
<dbReference type="Proteomes" id="UP000355283">
    <property type="component" value="Unassembled WGS sequence"/>
</dbReference>
<evidence type="ECO:0000259" key="10">
    <source>
        <dbReference type="Pfam" id="PF01490"/>
    </source>
</evidence>
<feature type="compositionally biased region" description="Pro residues" evidence="8">
    <location>
        <begin position="443"/>
        <end position="463"/>
    </location>
</feature>
<dbReference type="AlphaFoldDB" id="A0A4D9D530"/>
<evidence type="ECO:0000313" key="12">
    <source>
        <dbReference type="Proteomes" id="UP000355283"/>
    </source>
</evidence>
<keyword evidence="5" id="KW-0029">Amino-acid transport</keyword>
<dbReference type="PANTHER" id="PTHR22950:SF458">
    <property type="entry name" value="SODIUM-COUPLED NEUTRAL AMINO ACID TRANSPORTER 11-RELATED"/>
    <property type="match status" value="1"/>
</dbReference>
<feature type="region of interest" description="Disordered" evidence="8">
    <location>
        <begin position="365"/>
        <end position="398"/>
    </location>
</feature>
<feature type="compositionally biased region" description="Low complexity" evidence="8">
    <location>
        <begin position="424"/>
        <end position="442"/>
    </location>
</feature>
<evidence type="ECO:0000256" key="1">
    <source>
        <dbReference type="ARBA" id="ARBA00004141"/>
    </source>
</evidence>
<feature type="transmembrane region" description="Helical" evidence="9">
    <location>
        <begin position="326"/>
        <end position="344"/>
    </location>
</feature>
<evidence type="ECO:0000256" key="4">
    <source>
        <dbReference type="ARBA" id="ARBA00022692"/>
    </source>
</evidence>
<proteinExistence type="inferred from homology"/>
<keyword evidence="7 9" id="KW-0472">Membrane</keyword>
<feature type="transmembrane region" description="Helical" evidence="9">
    <location>
        <begin position="535"/>
        <end position="556"/>
    </location>
</feature>
<dbReference type="OrthoDB" id="438545at2759"/>
<evidence type="ECO:0000313" key="11">
    <source>
        <dbReference type="EMBL" id="TFJ85467.1"/>
    </source>
</evidence>
<feature type="transmembrane region" description="Helical" evidence="9">
    <location>
        <begin position="475"/>
        <end position="493"/>
    </location>
</feature>
<comment type="caution">
    <text evidence="11">The sequence shown here is derived from an EMBL/GenBank/DDBJ whole genome shotgun (WGS) entry which is preliminary data.</text>
</comment>
<feature type="transmembrane region" description="Helical" evidence="9">
    <location>
        <begin position="121"/>
        <end position="142"/>
    </location>
</feature>
<comment type="subcellular location">
    <subcellularLocation>
        <location evidence="1">Membrane</location>
        <topology evidence="1">Multi-pass membrane protein</topology>
    </subcellularLocation>
</comment>
<feature type="transmembrane region" description="Helical" evidence="9">
    <location>
        <begin position="499"/>
        <end position="523"/>
    </location>
</feature>
<keyword evidence="6 9" id="KW-1133">Transmembrane helix</keyword>
<evidence type="ECO:0000256" key="3">
    <source>
        <dbReference type="ARBA" id="ARBA00022448"/>
    </source>
</evidence>
<feature type="transmembrane region" description="Helical" evidence="9">
    <location>
        <begin position="270"/>
        <end position="294"/>
    </location>
</feature>
<organism evidence="11 12">
    <name type="scientific">Nannochloropsis salina CCMP1776</name>
    <dbReference type="NCBI Taxonomy" id="1027361"/>
    <lineage>
        <taxon>Eukaryota</taxon>
        <taxon>Sar</taxon>
        <taxon>Stramenopiles</taxon>
        <taxon>Ochrophyta</taxon>
        <taxon>Eustigmatophyceae</taxon>
        <taxon>Eustigmatales</taxon>
        <taxon>Monodopsidaceae</taxon>
        <taxon>Microchloropsis</taxon>
        <taxon>Microchloropsis salina</taxon>
    </lineage>
</organism>
<evidence type="ECO:0000256" key="2">
    <source>
        <dbReference type="ARBA" id="ARBA00008066"/>
    </source>
</evidence>
<feature type="transmembrane region" description="Helical" evidence="9">
    <location>
        <begin position="162"/>
        <end position="181"/>
    </location>
</feature>
<evidence type="ECO:0000256" key="9">
    <source>
        <dbReference type="SAM" id="Phobius"/>
    </source>
</evidence>
<protein>
    <recommendedName>
        <fullName evidence="10">Amino acid transporter transmembrane domain-containing protein</fullName>
    </recommendedName>
</protein>
<gene>
    <name evidence="11" type="ORF">NSK_002977</name>
</gene>
<dbReference type="Pfam" id="PF01490">
    <property type="entry name" value="Aa_trans"/>
    <property type="match status" value="1"/>
</dbReference>
<keyword evidence="3" id="KW-0813">Transport</keyword>
<evidence type="ECO:0000256" key="6">
    <source>
        <dbReference type="ARBA" id="ARBA00022989"/>
    </source>
</evidence>
<feature type="transmembrane region" description="Helical" evidence="9">
    <location>
        <begin position="78"/>
        <end position="100"/>
    </location>
</feature>
<feature type="transmembrane region" description="Helical" evidence="9">
    <location>
        <begin position="51"/>
        <end position="72"/>
    </location>
</feature>
<feature type="compositionally biased region" description="Polar residues" evidence="8">
    <location>
        <begin position="1"/>
        <end position="14"/>
    </location>
</feature>
<sequence>MDYRSLQDTALSRGSQEHQDGAAGAGSCRQLHGIDGLDFHSRWRTTQLRPAVFSLVNTVVGGGTLSLAYSFAKAGSVVGILVLALICVATDFSLFAMVSASRRTGQKSYEGVMKAAFGTPVQVATILFVFSICFLTPVAYLILLRGLLVPLVEAYFTHGQPISFLAKQLLMCAFAIALSPLTATSLGAIGSLAVFSMAAIVVLALVLAFRSYQCLYTNGIPSPSLLPSLPPSLPSLLSALPVFVAAFLCHFNLLPVFGELHRPTRERAHALVHFTMGATYVLYALVGLSGWAYAVCRAEEEGDGADTSVPDNILLAFPPDDPLVNVARAALVVVLSFCFPLLLIPCRDSLLRLVWVWRTEMGRKGGRGREEAGLGAHLLGHRDGPEGEDGAGRRVGQKVGEEKVAYEEEGGVEETPAEFAASFSSTLPSSSSSSSSSHSSPPRSSPPPNHLPPSLPPTLPPAIPPAIPTNATHRLPLLLLTYLLLLPILFLAIRVDSVASIWAVLGSFACFTISFVLPPLAYLRVGCREQRVKRAWAWCVCVGGSILTLLCGINTVGELLKS</sequence>
<dbReference type="PANTHER" id="PTHR22950">
    <property type="entry name" value="AMINO ACID TRANSPORTER"/>
    <property type="match status" value="1"/>
</dbReference>